<organism evidence="2 3">
    <name type="scientific">Triangularia verruculosa</name>
    <dbReference type="NCBI Taxonomy" id="2587418"/>
    <lineage>
        <taxon>Eukaryota</taxon>
        <taxon>Fungi</taxon>
        <taxon>Dikarya</taxon>
        <taxon>Ascomycota</taxon>
        <taxon>Pezizomycotina</taxon>
        <taxon>Sordariomycetes</taxon>
        <taxon>Sordariomycetidae</taxon>
        <taxon>Sordariales</taxon>
        <taxon>Podosporaceae</taxon>
        <taxon>Triangularia</taxon>
    </lineage>
</organism>
<comment type="caution">
    <text evidence="2">The sequence shown here is derived from an EMBL/GenBank/DDBJ whole genome shotgun (WGS) entry which is preliminary data.</text>
</comment>
<feature type="compositionally biased region" description="Polar residues" evidence="1">
    <location>
        <begin position="98"/>
        <end position="117"/>
    </location>
</feature>
<dbReference type="EMBL" id="MU863930">
    <property type="protein sequence ID" value="KAK4199560.1"/>
    <property type="molecule type" value="Genomic_DNA"/>
</dbReference>
<evidence type="ECO:0000313" key="2">
    <source>
        <dbReference type="EMBL" id="KAK4199560.1"/>
    </source>
</evidence>
<evidence type="ECO:0000256" key="1">
    <source>
        <dbReference type="SAM" id="MobiDB-lite"/>
    </source>
</evidence>
<gene>
    <name evidence="2" type="ORF">QBC40DRAFT_328434</name>
</gene>
<feature type="compositionally biased region" description="Polar residues" evidence="1">
    <location>
        <begin position="1"/>
        <end position="14"/>
    </location>
</feature>
<feature type="region of interest" description="Disordered" evidence="1">
    <location>
        <begin position="1"/>
        <end position="153"/>
    </location>
</feature>
<reference evidence="2" key="1">
    <citation type="journal article" date="2023" name="Mol. Phylogenet. Evol.">
        <title>Genome-scale phylogeny and comparative genomics of the fungal order Sordariales.</title>
        <authorList>
            <person name="Hensen N."/>
            <person name="Bonometti L."/>
            <person name="Westerberg I."/>
            <person name="Brannstrom I.O."/>
            <person name="Guillou S."/>
            <person name="Cros-Aarteil S."/>
            <person name="Calhoun S."/>
            <person name="Haridas S."/>
            <person name="Kuo A."/>
            <person name="Mondo S."/>
            <person name="Pangilinan J."/>
            <person name="Riley R."/>
            <person name="LaButti K."/>
            <person name="Andreopoulos B."/>
            <person name="Lipzen A."/>
            <person name="Chen C."/>
            <person name="Yan M."/>
            <person name="Daum C."/>
            <person name="Ng V."/>
            <person name="Clum A."/>
            <person name="Steindorff A."/>
            <person name="Ohm R.A."/>
            <person name="Martin F."/>
            <person name="Silar P."/>
            <person name="Natvig D.O."/>
            <person name="Lalanne C."/>
            <person name="Gautier V."/>
            <person name="Ament-Velasquez S.L."/>
            <person name="Kruys A."/>
            <person name="Hutchinson M.I."/>
            <person name="Powell A.J."/>
            <person name="Barry K."/>
            <person name="Miller A.N."/>
            <person name="Grigoriev I.V."/>
            <person name="Debuchy R."/>
            <person name="Gladieux P."/>
            <person name="Hiltunen Thoren M."/>
            <person name="Johannesson H."/>
        </authorList>
    </citation>
    <scope>NUCLEOTIDE SEQUENCE</scope>
    <source>
        <strain evidence="2">CBS 315.58</strain>
    </source>
</reference>
<accession>A0AAN6XFB2</accession>
<feature type="region of interest" description="Disordered" evidence="1">
    <location>
        <begin position="417"/>
        <end position="465"/>
    </location>
</feature>
<reference evidence="2" key="2">
    <citation type="submission" date="2023-05" db="EMBL/GenBank/DDBJ databases">
        <authorList>
            <consortium name="Lawrence Berkeley National Laboratory"/>
            <person name="Steindorff A."/>
            <person name="Hensen N."/>
            <person name="Bonometti L."/>
            <person name="Westerberg I."/>
            <person name="Brannstrom I.O."/>
            <person name="Guillou S."/>
            <person name="Cros-Aarteil S."/>
            <person name="Calhoun S."/>
            <person name="Haridas S."/>
            <person name="Kuo A."/>
            <person name="Mondo S."/>
            <person name="Pangilinan J."/>
            <person name="Riley R."/>
            <person name="Labutti K."/>
            <person name="Andreopoulos B."/>
            <person name="Lipzen A."/>
            <person name="Chen C."/>
            <person name="Yanf M."/>
            <person name="Daum C."/>
            <person name="Ng V."/>
            <person name="Clum A."/>
            <person name="Ohm R."/>
            <person name="Martin F."/>
            <person name="Silar P."/>
            <person name="Natvig D."/>
            <person name="Lalanne C."/>
            <person name="Gautier V."/>
            <person name="Ament-Velasquez S.L."/>
            <person name="Kruys A."/>
            <person name="Hutchinson M.I."/>
            <person name="Powell A.J."/>
            <person name="Barry K."/>
            <person name="Miller A.N."/>
            <person name="Grigoriev I.V."/>
            <person name="Debuchy R."/>
            <person name="Gladieux P."/>
            <person name="Thoren M.H."/>
            <person name="Johannesson H."/>
        </authorList>
    </citation>
    <scope>NUCLEOTIDE SEQUENCE</scope>
    <source>
        <strain evidence="2">CBS 315.58</strain>
    </source>
</reference>
<dbReference type="AlphaFoldDB" id="A0AAN6XFB2"/>
<keyword evidence="3" id="KW-1185">Reference proteome</keyword>
<evidence type="ECO:0000313" key="3">
    <source>
        <dbReference type="Proteomes" id="UP001303160"/>
    </source>
</evidence>
<sequence>MDSNPGTTSAQTDIIVQPDTIPQPHDAAQPDTTNDAQTGATTVPPTGAASPPGNISAPAQTTAPATPTDPTVTPTANVVPSGQQTTTAGAHPGPAASQGESPVPLSTTAAVQSGSSQSREDDPPQESVEEAVSKAKQSTHSSHSAPSTTSLARRQEINELRAPAGRGQWKIYELPEPYFGPLAPVKPKLLVLLITGGPTVATFHSNEVGRDGYIDKLLDSVMTFQVGSTTVLPIRPSIAIFPGLDQKVVPVSKLHLKADHVLQEKEIKPFIAATARVTHDDPGIEQLCSHLWRIQQNLRFRTEEGNAREGYLRATSRYFDSTLPYVLRIFFHPEESQHQFWLPKLELGYAQMFHNPDLVGGKGPIDTPGWRQKPLCDLYVPEEFMELQKLAADEMGGDVDGSVKTFRWMTRTTADTMTPLADSLRHPPDEELELALEGKPDPDPSTQESVNRLPGWDPKGKQPLS</sequence>
<protein>
    <submittedName>
        <fullName evidence="2">Uncharacterized protein</fullName>
    </submittedName>
</protein>
<dbReference type="Proteomes" id="UP001303160">
    <property type="component" value="Unassembled WGS sequence"/>
</dbReference>
<proteinExistence type="predicted"/>
<name>A0AAN6XFB2_9PEZI</name>
<feature type="compositionally biased region" description="Low complexity" evidence="1">
    <location>
        <begin position="85"/>
        <end position="96"/>
    </location>
</feature>
<feature type="compositionally biased region" description="Low complexity" evidence="1">
    <location>
        <begin position="138"/>
        <end position="150"/>
    </location>
</feature>
<feature type="compositionally biased region" description="Low complexity" evidence="1">
    <location>
        <begin position="36"/>
        <end position="76"/>
    </location>
</feature>